<gene>
    <name evidence="5" type="ORF">BO225_00625</name>
</gene>
<dbReference type="InterPro" id="IPR009057">
    <property type="entry name" value="Homeodomain-like_sf"/>
</dbReference>
<dbReference type="InterPro" id="IPR018062">
    <property type="entry name" value="HTH_AraC-typ_CS"/>
</dbReference>
<proteinExistence type="predicted"/>
<protein>
    <recommendedName>
        <fullName evidence="4">HTH araC/xylS-type domain-containing protein</fullName>
    </recommendedName>
</protein>
<dbReference type="GO" id="GO:0003700">
    <property type="term" value="F:DNA-binding transcription factor activity"/>
    <property type="evidence" value="ECO:0007669"/>
    <property type="project" value="InterPro"/>
</dbReference>
<dbReference type="SMART" id="SM00342">
    <property type="entry name" value="HTH_ARAC"/>
    <property type="match status" value="1"/>
</dbReference>
<dbReference type="PROSITE" id="PS01124">
    <property type="entry name" value="HTH_ARAC_FAMILY_2"/>
    <property type="match status" value="1"/>
</dbReference>
<dbReference type="InterPro" id="IPR020449">
    <property type="entry name" value="Tscrpt_reg_AraC-type_HTH"/>
</dbReference>
<keyword evidence="2" id="KW-0238">DNA-binding</keyword>
<dbReference type="PRINTS" id="PR00032">
    <property type="entry name" value="HTHARAC"/>
</dbReference>
<dbReference type="InterPro" id="IPR018060">
    <property type="entry name" value="HTH_AraC"/>
</dbReference>
<accession>A0A1U7NQR3</accession>
<dbReference type="GO" id="GO:0043565">
    <property type="term" value="F:sequence-specific DNA binding"/>
    <property type="evidence" value="ECO:0007669"/>
    <property type="project" value="InterPro"/>
</dbReference>
<dbReference type="PROSITE" id="PS00041">
    <property type="entry name" value="HTH_ARAC_FAMILY_1"/>
    <property type="match status" value="1"/>
</dbReference>
<evidence type="ECO:0000259" key="4">
    <source>
        <dbReference type="PROSITE" id="PS01124"/>
    </source>
</evidence>
<keyword evidence="3" id="KW-0804">Transcription</keyword>
<dbReference type="AlphaFoldDB" id="A0A1U7NQR3"/>
<keyword evidence="6" id="KW-1185">Reference proteome</keyword>
<organism evidence="5 6">
    <name type="scientific">Dubosiella newyorkensis</name>
    <dbReference type="NCBI Taxonomy" id="1862672"/>
    <lineage>
        <taxon>Bacteria</taxon>
        <taxon>Bacillati</taxon>
        <taxon>Bacillota</taxon>
        <taxon>Erysipelotrichia</taxon>
        <taxon>Erysipelotrichales</taxon>
        <taxon>Erysipelotrichaceae</taxon>
        <taxon>Dubosiella</taxon>
    </lineage>
</organism>
<dbReference type="STRING" id="1862672.BO225_00625"/>
<sequence>MQFLLQYRMTKAAGMLQVSDMKIAEILQEVGYENQLHFSRAFKSLFNKSPKQYRQEMRWKKPTEIEMSK</sequence>
<name>A0A1U7NQR3_9FIRM</name>
<feature type="domain" description="HTH araC/xylS-type" evidence="4">
    <location>
        <begin position="1"/>
        <end position="56"/>
    </location>
</feature>
<comment type="caution">
    <text evidence="5">The sequence shown here is derived from an EMBL/GenBank/DDBJ whole genome shotgun (WGS) entry which is preliminary data.</text>
</comment>
<dbReference type="OrthoDB" id="9813413at2"/>
<dbReference type="Pfam" id="PF12833">
    <property type="entry name" value="HTH_18"/>
    <property type="match status" value="1"/>
</dbReference>
<evidence type="ECO:0000256" key="2">
    <source>
        <dbReference type="ARBA" id="ARBA00023125"/>
    </source>
</evidence>
<keyword evidence="1" id="KW-0805">Transcription regulation</keyword>
<dbReference type="Gene3D" id="1.10.10.60">
    <property type="entry name" value="Homeodomain-like"/>
    <property type="match status" value="1"/>
</dbReference>
<dbReference type="SUPFAM" id="SSF46689">
    <property type="entry name" value="Homeodomain-like"/>
    <property type="match status" value="1"/>
</dbReference>
<dbReference type="Proteomes" id="UP000186705">
    <property type="component" value="Unassembled WGS sequence"/>
</dbReference>
<evidence type="ECO:0000256" key="1">
    <source>
        <dbReference type="ARBA" id="ARBA00023015"/>
    </source>
</evidence>
<evidence type="ECO:0000256" key="3">
    <source>
        <dbReference type="ARBA" id="ARBA00023163"/>
    </source>
</evidence>
<dbReference type="EMBL" id="MPKA01000021">
    <property type="protein sequence ID" value="OLU47968.1"/>
    <property type="molecule type" value="Genomic_DNA"/>
</dbReference>
<evidence type="ECO:0000313" key="6">
    <source>
        <dbReference type="Proteomes" id="UP000186705"/>
    </source>
</evidence>
<dbReference type="PANTHER" id="PTHR43280:SF2">
    <property type="entry name" value="HTH-TYPE TRANSCRIPTIONAL REGULATOR EXSA"/>
    <property type="match status" value="1"/>
</dbReference>
<dbReference type="PANTHER" id="PTHR43280">
    <property type="entry name" value="ARAC-FAMILY TRANSCRIPTIONAL REGULATOR"/>
    <property type="match status" value="1"/>
</dbReference>
<reference evidence="5 6" key="1">
    <citation type="submission" date="2016-11" db="EMBL/GenBank/DDBJ databases">
        <title>Description of two novel members of the family Erysipelotrichaceae: Ileibacterium lipovorans gen. nov., sp. nov. and Dubosiella newyorkensis, gen. nov., sp. nov.</title>
        <authorList>
            <person name="Cox L.M."/>
            <person name="Sohn J."/>
            <person name="Tyrrell K.L."/>
            <person name="Citron D.M."/>
            <person name="Lawson P.A."/>
            <person name="Patel N.B."/>
            <person name="Iizumi T."/>
            <person name="Perez-Perez G.I."/>
            <person name="Goldstein E.J."/>
            <person name="Blaser M.J."/>
        </authorList>
    </citation>
    <scope>NUCLEOTIDE SEQUENCE [LARGE SCALE GENOMIC DNA]</scope>
    <source>
        <strain evidence="5 6">NYU-BL-A4</strain>
    </source>
</reference>
<evidence type="ECO:0000313" key="5">
    <source>
        <dbReference type="EMBL" id="OLU47968.1"/>
    </source>
</evidence>